<dbReference type="Proteomes" id="UP000283880">
    <property type="component" value="Unassembled WGS sequence"/>
</dbReference>
<reference evidence="1 2" key="1">
    <citation type="submission" date="2018-08" db="EMBL/GenBank/DDBJ databases">
        <title>A genome reference for cultivated species of the human gut microbiota.</title>
        <authorList>
            <person name="Zou Y."/>
            <person name="Xue W."/>
            <person name="Luo G."/>
        </authorList>
    </citation>
    <scope>NUCLEOTIDE SEQUENCE [LARGE SCALE GENOMIC DNA]</scope>
    <source>
        <strain evidence="1 2">AF04-15</strain>
    </source>
</reference>
<evidence type="ECO:0000313" key="1">
    <source>
        <dbReference type="EMBL" id="RGX27764.1"/>
    </source>
</evidence>
<organism evidence="1 2">
    <name type="scientific">Enterocloster asparagiformis</name>
    <dbReference type="NCBI Taxonomy" id="333367"/>
    <lineage>
        <taxon>Bacteria</taxon>
        <taxon>Bacillati</taxon>
        <taxon>Bacillota</taxon>
        <taxon>Clostridia</taxon>
        <taxon>Lachnospirales</taxon>
        <taxon>Lachnospiraceae</taxon>
        <taxon>Enterocloster</taxon>
    </lineage>
</organism>
<accession>A0A413FCX1</accession>
<name>A0A413FCX1_9FIRM</name>
<protein>
    <submittedName>
        <fullName evidence="1">Uncharacterized protein</fullName>
    </submittedName>
</protein>
<comment type="caution">
    <text evidence="1">The sequence shown here is derived from an EMBL/GenBank/DDBJ whole genome shotgun (WGS) entry which is preliminary data.</text>
</comment>
<dbReference type="EMBL" id="QSBM01000012">
    <property type="protein sequence ID" value="RGX27764.1"/>
    <property type="molecule type" value="Genomic_DNA"/>
</dbReference>
<sequence>MPSSAQTGRMEGIFLPRNRAGEDVSGAGTVLLAISLYYRRIIYKYFQCQCFYDTLREMVIMNNLPEKER</sequence>
<evidence type="ECO:0000313" key="2">
    <source>
        <dbReference type="Proteomes" id="UP000283880"/>
    </source>
</evidence>
<proteinExistence type="predicted"/>
<gene>
    <name evidence="1" type="ORF">DWV29_15610</name>
</gene>
<dbReference type="AlphaFoldDB" id="A0A413FCX1"/>